<evidence type="ECO:0000313" key="4">
    <source>
        <dbReference type="Proteomes" id="UP001164959"/>
    </source>
</evidence>
<feature type="compositionally biased region" description="Acidic residues" evidence="1">
    <location>
        <begin position="54"/>
        <end position="68"/>
    </location>
</feature>
<name>A0ABY6P906_9ACTN</name>
<evidence type="ECO:0000256" key="2">
    <source>
        <dbReference type="SAM" id="Phobius"/>
    </source>
</evidence>
<feature type="region of interest" description="Disordered" evidence="1">
    <location>
        <begin position="1"/>
        <end position="110"/>
    </location>
</feature>
<organism evidence="3 4">
    <name type="scientific">Streptomyces endophytica</name>
    <dbReference type="NCBI Taxonomy" id="2991496"/>
    <lineage>
        <taxon>Bacteria</taxon>
        <taxon>Bacillati</taxon>
        <taxon>Actinomycetota</taxon>
        <taxon>Actinomycetes</taxon>
        <taxon>Kitasatosporales</taxon>
        <taxon>Streptomycetaceae</taxon>
        <taxon>Streptomyces</taxon>
    </lineage>
</organism>
<sequence length="460" mass="49948">MRTPTRISSPSPEPAASYRPHTPVTSGAQDDPAGDTRRLSPINPYADLAALADPEPDPAAETGPEDDASAYAGTTRRRGYLNERDDSDDPLGLGLRPDEDEAWSPPNHRRTKRGISRFAAVPITVKLLVAVLVCTAFLTLFDRFAVLYAQNKTAEKLKSALHLNATPEVDIQGFPFLTQVLDKRVDQVKVTIPDLAADRVSLAKFEATARDVRLDGDLPSSIKGATIGSMHGDVLLAFDDMNRELGASQVKFSGLGHDSVRAVGQLPIAGQELRVRAEARIRRAGDRGVSTDISRMRLDIGDVAVYRPGTGKEEGLRLTRKAAAELSQQAAKVKAMLSIPAIAQRIGIPKAYLDEALRSDDKLHQLTGSPRFVHELMKVNLVDVVMDHPWLLRKVGIDPKVLGALSGLTKPQLADRLSLSFQLPKTPGDVRLRNISVERDGIRAQLSGTNLPFGDAAKKK</sequence>
<feature type="compositionally biased region" description="Low complexity" evidence="1">
    <location>
        <begin position="44"/>
        <end position="53"/>
    </location>
</feature>
<keyword evidence="2" id="KW-0812">Transmembrane</keyword>
<accession>A0ABY6P906</accession>
<reference evidence="3" key="1">
    <citation type="submission" date="2022-11" db="EMBL/GenBank/DDBJ databases">
        <title>Identification and genomic analyses of a novel endophytic actinobacterium Streptomyces endophytica sp. nov. with potential for biocontrol of Yam anthracnose.</title>
        <authorList>
            <person name="Huang X."/>
        </authorList>
    </citation>
    <scope>NUCLEOTIDE SEQUENCE</scope>
    <source>
        <strain evidence="3">HNM0140</strain>
    </source>
</reference>
<dbReference type="EMBL" id="CP110636">
    <property type="protein sequence ID" value="UZJ30093.1"/>
    <property type="molecule type" value="Genomic_DNA"/>
</dbReference>
<dbReference type="Pfam" id="PF11209">
    <property type="entry name" value="LmeA"/>
    <property type="match status" value="1"/>
</dbReference>
<evidence type="ECO:0000256" key="1">
    <source>
        <dbReference type="SAM" id="MobiDB-lite"/>
    </source>
</evidence>
<feature type="compositionally biased region" description="Polar residues" evidence="1">
    <location>
        <begin position="1"/>
        <end position="10"/>
    </location>
</feature>
<dbReference type="Proteomes" id="UP001164959">
    <property type="component" value="Chromosome"/>
</dbReference>
<dbReference type="InterPro" id="IPR021373">
    <property type="entry name" value="DUF2993"/>
</dbReference>
<protein>
    <submittedName>
        <fullName evidence="3">DUF2993 domain-containing protein</fullName>
    </submittedName>
</protein>
<proteinExistence type="predicted"/>
<keyword evidence="2" id="KW-0472">Membrane</keyword>
<evidence type="ECO:0000313" key="3">
    <source>
        <dbReference type="EMBL" id="UZJ30093.1"/>
    </source>
</evidence>
<gene>
    <name evidence="3" type="ORF">OJ254_06285</name>
</gene>
<keyword evidence="2" id="KW-1133">Transmembrane helix</keyword>
<dbReference type="RefSeq" id="WP_265361573.1">
    <property type="nucleotide sequence ID" value="NZ_CP110636.1"/>
</dbReference>
<feature type="transmembrane region" description="Helical" evidence="2">
    <location>
        <begin position="118"/>
        <end position="141"/>
    </location>
</feature>
<keyword evidence="4" id="KW-1185">Reference proteome</keyword>